<evidence type="ECO:0000313" key="2">
    <source>
        <dbReference type="Proteomes" id="UP001164539"/>
    </source>
</evidence>
<sequence>HIITITLSLLFSSSRRCSPELPMPSNFSSRGTSREKRPNNCLTQSFLGLLSNGKLSEAISSLDLLAQKGLRLPSETLAFLLQQCAKSKSLRLGKWVHLHLKLTRRKTPTTLLSNHLINMYFKCGSVVDACKVFEKMPAKNLYSYNNMLSGYANSGMMKPARRLFDQMPERDVVSWNTMIIGYAQSGAFGEGLRFYKELRRLSIGYSEFSFAAVLTICVKIEELKLTRQVHGQVLVAGFLSNVVISSSVVDAYAKRGEMSGAGRLFNEMKVRDVLTWTTLVSGYAKWGDMETASKLFNEMPVKNTVSWTSLIAGYARNGLGHKALELFTRMMVLCIRPDQFTFSSCLCACASIASLKHGKQIHCFLIRTNFRPNIIVTSSLIDMYSNCGSLEVGRRVFDLTDNRQDSVLWNTMISALTQHGYDEEARQIFHDMVRSNVKPDRITLVIILNACTHLGLVQEGLRYFESMTCDHGIVPKQEHYACLIDLLGQDGYFDHLMNKFEKMPRMNNSHLQNGLLDVCRIHKNIVLGRKAAVELIDLDPQSSAAYVLLSSIYAALGKGELVEKVRRLMNEKQVKKEQAISWIENKNNVHAFTVSDRLHPMKDVIYSVLEQLAGQMEDFPSLDAERCFLLDHLMGWS</sequence>
<name>A0ACC1XZ08_MELAZ</name>
<reference evidence="1 2" key="1">
    <citation type="journal article" date="2023" name="Science">
        <title>Complex scaffold remodeling in plant triterpene biosynthesis.</title>
        <authorList>
            <person name="De La Pena R."/>
            <person name="Hodgson H."/>
            <person name="Liu J.C."/>
            <person name="Stephenson M.J."/>
            <person name="Martin A.C."/>
            <person name="Owen C."/>
            <person name="Harkess A."/>
            <person name="Leebens-Mack J."/>
            <person name="Jimenez L.E."/>
            <person name="Osbourn A."/>
            <person name="Sattely E.S."/>
        </authorList>
    </citation>
    <scope>NUCLEOTIDE SEQUENCE [LARGE SCALE GENOMIC DNA]</scope>
    <source>
        <strain evidence="2">cv. JPN11</strain>
        <tissue evidence="1">Leaf</tissue>
    </source>
</reference>
<dbReference type="EMBL" id="CM051399">
    <property type="protein sequence ID" value="KAJ4716751.1"/>
    <property type="molecule type" value="Genomic_DNA"/>
</dbReference>
<organism evidence="1 2">
    <name type="scientific">Melia azedarach</name>
    <name type="common">Chinaberry tree</name>
    <dbReference type="NCBI Taxonomy" id="155640"/>
    <lineage>
        <taxon>Eukaryota</taxon>
        <taxon>Viridiplantae</taxon>
        <taxon>Streptophyta</taxon>
        <taxon>Embryophyta</taxon>
        <taxon>Tracheophyta</taxon>
        <taxon>Spermatophyta</taxon>
        <taxon>Magnoliopsida</taxon>
        <taxon>eudicotyledons</taxon>
        <taxon>Gunneridae</taxon>
        <taxon>Pentapetalae</taxon>
        <taxon>rosids</taxon>
        <taxon>malvids</taxon>
        <taxon>Sapindales</taxon>
        <taxon>Meliaceae</taxon>
        <taxon>Melia</taxon>
    </lineage>
</organism>
<accession>A0ACC1XZ08</accession>
<dbReference type="Proteomes" id="UP001164539">
    <property type="component" value="Chromosome 6"/>
</dbReference>
<feature type="non-terminal residue" evidence="1">
    <location>
        <position position="1"/>
    </location>
</feature>
<evidence type="ECO:0000313" key="1">
    <source>
        <dbReference type="EMBL" id="KAJ4716751.1"/>
    </source>
</evidence>
<gene>
    <name evidence="1" type="ORF">OWV82_011728</name>
</gene>
<protein>
    <submittedName>
        <fullName evidence="1">Pentatricopeptide repeat-containing protein</fullName>
    </submittedName>
</protein>
<keyword evidence="2" id="KW-1185">Reference proteome</keyword>
<proteinExistence type="predicted"/>
<comment type="caution">
    <text evidence="1">The sequence shown here is derived from an EMBL/GenBank/DDBJ whole genome shotgun (WGS) entry which is preliminary data.</text>
</comment>